<dbReference type="RefSeq" id="WP_111342919.1">
    <property type="nucleotide sequence ID" value="NZ_JAIWKD010000001.1"/>
</dbReference>
<dbReference type="Gene3D" id="3.40.50.720">
    <property type="entry name" value="NAD(P)-binding Rossmann-like Domain"/>
    <property type="match status" value="1"/>
</dbReference>
<comment type="caution">
    <text evidence="2">The sequence shown here is derived from an EMBL/GenBank/DDBJ whole genome shotgun (WGS) entry which is preliminary data.</text>
</comment>
<name>A0A8B2P093_9HYPH</name>
<keyword evidence="3" id="KW-1185">Reference proteome</keyword>
<reference evidence="2 3" key="1">
    <citation type="submission" date="2018-05" db="EMBL/GenBank/DDBJ databases">
        <title>Acuticoccus sediminis sp. nov., isolated from deep-sea sediment of Indian Ocean.</title>
        <authorList>
            <person name="Liu X."/>
            <person name="Lai Q."/>
            <person name="Du Y."/>
            <person name="Sun F."/>
            <person name="Zhang X."/>
            <person name="Wang S."/>
            <person name="Shao Z."/>
        </authorList>
    </citation>
    <scope>NUCLEOTIDE SEQUENCE [LARGE SCALE GENOMIC DNA]</scope>
    <source>
        <strain evidence="2 3">PTG4-2</strain>
    </source>
</reference>
<dbReference type="InterPro" id="IPR052698">
    <property type="entry name" value="MoCofactor_Util/Proc"/>
</dbReference>
<proteinExistence type="predicted"/>
<dbReference type="Proteomes" id="UP000249590">
    <property type="component" value="Unassembled WGS sequence"/>
</dbReference>
<gene>
    <name evidence="2" type="ORF">DLJ53_05230</name>
</gene>
<dbReference type="PANTHER" id="PTHR30388:SF4">
    <property type="entry name" value="MOLYBDENUM COFACTOR INSERTION CHAPERONE PAOD"/>
    <property type="match status" value="1"/>
</dbReference>
<sequence>MRLSDLKAVNEARSRRRMCAVVTPLDGSPGRVVFAEDAATDPLANILAARFASAKSGREAEAGVFVRIHRPSPRLVIIGAVHVSQTLAPMAEAVGFEVTIVDPRGAFATEERFGAFNLIAEWPDEELLKLDRETAVTTLTHDPKIDDPALMAALKADCFYIGALGSRKTHAKRVDRMTAAGFGREAIDRIHAPIGLPIGAASPPEIAVSVLAEVIAALRGAETRVAPQRQAA</sequence>
<dbReference type="AlphaFoldDB" id="A0A8B2P093"/>
<dbReference type="InterPro" id="IPR027051">
    <property type="entry name" value="XdhC_Rossmann_dom"/>
</dbReference>
<evidence type="ECO:0000259" key="1">
    <source>
        <dbReference type="Pfam" id="PF13478"/>
    </source>
</evidence>
<feature type="domain" description="XdhC Rossmann" evidence="1">
    <location>
        <begin position="75"/>
        <end position="214"/>
    </location>
</feature>
<dbReference type="Pfam" id="PF13478">
    <property type="entry name" value="XdhC_C"/>
    <property type="match status" value="1"/>
</dbReference>
<organism evidence="2 3">
    <name type="scientific">Acuticoccus sediminis</name>
    <dbReference type="NCBI Taxonomy" id="2184697"/>
    <lineage>
        <taxon>Bacteria</taxon>
        <taxon>Pseudomonadati</taxon>
        <taxon>Pseudomonadota</taxon>
        <taxon>Alphaproteobacteria</taxon>
        <taxon>Hyphomicrobiales</taxon>
        <taxon>Amorphaceae</taxon>
        <taxon>Acuticoccus</taxon>
    </lineage>
</organism>
<accession>A0A8B2P093</accession>
<dbReference type="OrthoDB" id="9815497at2"/>
<protein>
    <submittedName>
        <fullName evidence="2">XdhC/CoxF family protein</fullName>
    </submittedName>
</protein>
<evidence type="ECO:0000313" key="3">
    <source>
        <dbReference type="Proteomes" id="UP000249590"/>
    </source>
</evidence>
<dbReference type="PANTHER" id="PTHR30388">
    <property type="entry name" value="ALDEHYDE OXIDOREDUCTASE MOLYBDENUM COFACTOR ASSEMBLY PROTEIN"/>
    <property type="match status" value="1"/>
</dbReference>
<evidence type="ECO:0000313" key="2">
    <source>
        <dbReference type="EMBL" id="RAI03875.1"/>
    </source>
</evidence>
<dbReference type="EMBL" id="QHHQ01000001">
    <property type="protein sequence ID" value="RAI03875.1"/>
    <property type="molecule type" value="Genomic_DNA"/>
</dbReference>